<dbReference type="InterPro" id="IPR009038">
    <property type="entry name" value="GOLD_dom"/>
</dbReference>
<dbReference type="SUPFAM" id="SSF52087">
    <property type="entry name" value="CRAL/TRIO domain"/>
    <property type="match status" value="1"/>
</dbReference>
<dbReference type="Proteomes" id="UP000038040">
    <property type="component" value="Unplaced"/>
</dbReference>
<dbReference type="Pfam" id="PF00650">
    <property type="entry name" value="CRAL_TRIO"/>
    <property type="match status" value="1"/>
</dbReference>
<dbReference type="SMART" id="SM00516">
    <property type="entry name" value="SEC14"/>
    <property type="match status" value="1"/>
</dbReference>
<reference evidence="6" key="1">
    <citation type="submission" date="2017-02" db="UniProtKB">
        <authorList>
            <consortium name="WormBaseParasite"/>
        </authorList>
    </citation>
    <scope>IDENTIFICATION</scope>
</reference>
<dbReference type="AlphaFoldDB" id="A0A0N4U8Y4"/>
<organism evidence="4 6">
    <name type="scientific">Dracunculus medinensis</name>
    <name type="common">Guinea worm</name>
    <dbReference type="NCBI Taxonomy" id="318479"/>
    <lineage>
        <taxon>Eukaryota</taxon>
        <taxon>Metazoa</taxon>
        <taxon>Ecdysozoa</taxon>
        <taxon>Nematoda</taxon>
        <taxon>Chromadorea</taxon>
        <taxon>Rhabditida</taxon>
        <taxon>Spirurina</taxon>
        <taxon>Dracunculoidea</taxon>
        <taxon>Dracunculidae</taxon>
        <taxon>Dracunculus</taxon>
    </lineage>
</organism>
<dbReference type="InterPro" id="IPR036598">
    <property type="entry name" value="GOLD_dom_sf"/>
</dbReference>
<evidence type="ECO:0000259" key="1">
    <source>
        <dbReference type="PROSITE" id="PS50191"/>
    </source>
</evidence>
<evidence type="ECO:0000313" key="6">
    <source>
        <dbReference type="WBParaSite" id="DME_0000352401-mRNA-1"/>
    </source>
</evidence>
<dbReference type="STRING" id="318479.A0A0N4U8Y4"/>
<dbReference type="InterPro" id="IPR051064">
    <property type="entry name" value="SEC14/CRAL-TRIO_domain"/>
</dbReference>
<dbReference type="PANTHER" id="PTHR23324:SF7">
    <property type="entry name" value="CRAL-TRIO DOMAIN-CONTAINING PROTEIN"/>
    <property type="match status" value="1"/>
</dbReference>
<dbReference type="OrthoDB" id="1434354at2759"/>
<evidence type="ECO:0000259" key="2">
    <source>
        <dbReference type="PROSITE" id="PS50866"/>
    </source>
</evidence>
<feature type="domain" description="GOLD" evidence="2">
    <location>
        <begin position="293"/>
        <end position="388"/>
    </location>
</feature>
<dbReference type="GO" id="GO:0005737">
    <property type="term" value="C:cytoplasm"/>
    <property type="evidence" value="ECO:0007669"/>
    <property type="project" value="TreeGrafter"/>
</dbReference>
<dbReference type="Gene3D" id="3.40.525.10">
    <property type="entry name" value="CRAL-TRIO lipid binding domain"/>
    <property type="match status" value="1"/>
</dbReference>
<proteinExistence type="predicted"/>
<dbReference type="Gene3D" id="2.60.120.680">
    <property type="entry name" value="GOLD domain"/>
    <property type="match status" value="1"/>
</dbReference>
<feature type="domain" description="CRAL-TRIO" evidence="1">
    <location>
        <begin position="97"/>
        <end position="270"/>
    </location>
</feature>
<dbReference type="PROSITE" id="PS50191">
    <property type="entry name" value="CRAL_TRIO"/>
    <property type="match status" value="1"/>
</dbReference>
<reference evidence="3 5" key="2">
    <citation type="submission" date="2018-11" db="EMBL/GenBank/DDBJ databases">
        <authorList>
            <consortium name="Pathogen Informatics"/>
        </authorList>
    </citation>
    <scope>NUCLEOTIDE SEQUENCE [LARGE SCALE GENOMIC DNA]</scope>
</reference>
<dbReference type="InterPro" id="IPR036865">
    <property type="entry name" value="CRAL-TRIO_dom_sf"/>
</dbReference>
<dbReference type="Proteomes" id="UP000274756">
    <property type="component" value="Unassembled WGS sequence"/>
</dbReference>
<dbReference type="SUPFAM" id="SSF101576">
    <property type="entry name" value="Supernatant protein factor (SPF), C-terminal domain"/>
    <property type="match status" value="1"/>
</dbReference>
<dbReference type="InterPro" id="IPR001251">
    <property type="entry name" value="CRAL-TRIO_dom"/>
</dbReference>
<keyword evidence="5" id="KW-1185">Reference proteome</keyword>
<dbReference type="EMBL" id="UYYG01001161">
    <property type="protein sequence ID" value="VDN57556.1"/>
    <property type="molecule type" value="Genomic_DNA"/>
</dbReference>
<dbReference type="CDD" id="cd00170">
    <property type="entry name" value="SEC14"/>
    <property type="match status" value="1"/>
</dbReference>
<gene>
    <name evidence="3" type="ORF">DME_LOCUS7529</name>
</gene>
<evidence type="ECO:0000313" key="5">
    <source>
        <dbReference type="Proteomes" id="UP000274756"/>
    </source>
</evidence>
<dbReference type="PROSITE" id="PS50866">
    <property type="entry name" value="GOLD"/>
    <property type="match status" value="1"/>
</dbReference>
<evidence type="ECO:0000313" key="4">
    <source>
        <dbReference type="Proteomes" id="UP000038040"/>
    </source>
</evidence>
<sequence>MLQPNSISFERIQSVDKDARQKYRREIEELRAKLSKTLKKYPSYNTDYSLLRWLRGYNYDIDLSAKKMAWALNTLNAVGAFNQDFSSIEKIHEAVRAVTPIAEYFPGGLLGIEKNGYLLNIHNIGLASPGSLIGAGRVSEFYIAAIYDCEGSQHLIRAEEARRDQKLGVIMIIDMKGFSYDVLFHIPATRIYINMLLLIQSLFPDTAKRLYIVNASFAMNILYQMVRMALAKETVENFQVLGSNWKEILAERHGAENLPMSCGGTKNDDLLRKGGEIPSSVKSKIKTMHISMDNLLKITISARSELRIPFEVKEDQSKICWYFTCSSGDIDFAILHNGEEVWPCFRINTDWSPEFGEIICANAGVYELYFSNKHGLIWGKQIQYMVKINEDLNKYCTSIKF</sequence>
<accession>A0A0N4U8Y4</accession>
<protein>
    <submittedName>
        <fullName evidence="6">CRAL-TRIO domain-containing protein</fullName>
    </submittedName>
</protein>
<name>A0A0N4U8Y4_DRAME</name>
<dbReference type="WBParaSite" id="DME_0000352401-mRNA-1">
    <property type="protein sequence ID" value="DME_0000352401-mRNA-1"/>
    <property type="gene ID" value="DME_0000352401"/>
</dbReference>
<dbReference type="PANTHER" id="PTHR23324">
    <property type="entry name" value="SEC14 RELATED PROTEIN"/>
    <property type="match status" value="1"/>
</dbReference>
<evidence type="ECO:0000313" key="3">
    <source>
        <dbReference type="EMBL" id="VDN57556.1"/>
    </source>
</evidence>
<dbReference type="SUPFAM" id="SSF46938">
    <property type="entry name" value="CRAL/TRIO N-terminal domain"/>
    <property type="match status" value="1"/>
</dbReference>
<dbReference type="InterPro" id="IPR036273">
    <property type="entry name" value="CRAL/TRIO_N_dom_sf"/>
</dbReference>